<evidence type="ECO:0000256" key="4">
    <source>
        <dbReference type="ARBA" id="ARBA00023239"/>
    </source>
</evidence>
<feature type="domain" description="Heparin-sulfate lyase N-terminal" evidence="6">
    <location>
        <begin position="48"/>
        <end position="407"/>
    </location>
</feature>
<keyword evidence="4" id="KW-0456">Lyase</keyword>
<dbReference type="GO" id="GO:0042597">
    <property type="term" value="C:periplasmic space"/>
    <property type="evidence" value="ECO:0007669"/>
    <property type="project" value="UniProtKB-SubCell"/>
</dbReference>
<comment type="caution">
    <text evidence="7">The sequence shown here is derived from an EMBL/GenBank/DDBJ whole genome shotgun (WGS) entry which is preliminary data.</text>
</comment>
<dbReference type="InterPro" id="IPR054646">
    <property type="entry name" value="HepC"/>
</dbReference>
<feature type="domain" description="Heparinase II/III-like C-terminal" evidence="5">
    <location>
        <begin position="419"/>
        <end position="638"/>
    </location>
</feature>
<gene>
    <name evidence="7" type="ORF">B5E52_20965</name>
</gene>
<keyword evidence="2" id="KW-0732">Signal</keyword>
<dbReference type="EMBL" id="NFLW01000058">
    <property type="protein sequence ID" value="OUQ62555.1"/>
    <property type="molecule type" value="Genomic_DNA"/>
</dbReference>
<dbReference type="Proteomes" id="UP000196036">
    <property type="component" value="Unassembled WGS sequence"/>
</dbReference>
<dbReference type="SUPFAM" id="SSF48230">
    <property type="entry name" value="Chondroitin AC/alginate lyase"/>
    <property type="match status" value="1"/>
</dbReference>
<reference evidence="8" key="1">
    <citation type="submission" date="2017-04" db="EMBL/GenBank/DDBJ databases">
        <title>Function of individual gut microbiota members based on whole genome sequencing of pure cultures obtained from chicken caecum.</title>
        <authorList>
            <person name="Medvecky M."/>
            <person name="Cejkova D."/>
            <person name="Polansky O."/>
            <person name="Karasova D."/>
            <person name="Kubasova T."/>
            <person name="Cizek A."/>
            <person name="Rychlik I."/>
        </authorList>
    </citation>
    <scope>NUCLEOTIDE SEQUENCE [LARGE SCALE GENOMIC DNA]</scope>
    <source>
        <strain evidence="8">An109</strain>
    </source>
</reference>
<dbReference type="InterPro" id="IPR012480">
    <property type="entry name" value="Hepar_II_III_C"/>
</dbReference>
<keyword evidence="3" id="KW-0574">Periplasm</keyword>
<protein>
    <submittedName>
        <fullName evidence="7">Heparinase</fullName>
    </submittedName>
</protein>
<dbReference type="PANTHER" id="PTHR39210">
    <property type="entry name" value="HEPARIN-SULFATE LYASE"/>
    <property type="match status" value="1"/>
</dbReference>
<accession>A0A1Y4V088</accession>
<evidence type="ECO:0000259" key="5">
    <source>
        <dbReference type="Pfam" id="PF07940"/>
    </source>
</evidence>
<dbReference type="Pfam" id="PF16889">
    <property type="entry name" value="Hepar_II_III_N"/>
    <property type="match status" value="1"/>
</dbReference>
<dbReference type="AlphaFoldDB" id="A0A1Y4V088"/>
<proteinExistence type="predicted"/>
<evidence type="ECO:0000313" key="8">
    <source>
        <dbReference type="Proteomes" id="UP000196036"/>
    </source>
</evidence>
<dbReference type="InterPro" id="IPR031680">
    <property type="entry name" value="Hepar_II_III_N"/>
</dbReference>
<evidence type="ECO:0000313" key="7">
    <source>
        <dbReference type="EMBL" id="OUQ62555.1"/>
    </source>
</evidence>
<dbReference type="Gene3D" id="1.50.10.100">
    <property type="entry name" value="Chondroitin AC/alginate lyase"/>
    <property type="match status" value="1"/>
</dbReference>
<dbReference type="GO" id="GO:0016829">
    <property type="term" value="F:lyase activity"/>
    <property type="evidence" value="ECO:0007669"/>
    <property type="project" value="UniProtKB-KW"/>
</dbReference>
<evidence type="ECO:0000256" key="1">
    <source>
        <dbReference type="ARBA" id="ARBA00004418"/>
    </source>
</evidence>
<dbReference type="PANTHER" id="PTHR39210:SF1">
    <property type="entry name" value="HEPARIN-SULFATE LYASE"/>
    <property type="match status" value="1"/>
</dbReference>
<name>A0A1Y4V088_9BACE</name>
<evidence type="ECO:0000256" key="2">
    <source>
        <dbReference type="ARBA" id="ARBA00022729"/>
    </source>
</evidence>
<dbReference type="Gene3D" id="2.70.98.70">
    <property type="match status" value="1"/>
</dbReference>
<evidence type="ECO:0000256" key="3">
    <source>
        <dbReference type="ARBA" id="ARBA00022764"/>
    </source>
</evidence>
<comment type="subcellular location">
    <subcellularLocation>
        <location evidence="1">Periplasm</location>
    </subcellularLocation>
</comment>
<evidence type="ECO:0000259" key="6">
    <source>
        <dbReference type="Pfam" id="PF16889"/>
    </source>
</evidence>
<dbReference type="InterPro" id="IPR008929">
    <property type="entry name" value="Chondroitin_lyas"/>
</dbReference>
<dbReference type="Pfam" id="PF07940">
    <property type="entry name" value="Hepar_II_III_C"/>
    <property type="match status" value="1"/>
</dbReference>
<dbReference type="RefSeq" id="WP_087318995.1">
    <property type="nucleotide sequence ID" value="NZ_NFLW01000058.1"/>
</dbReference>
<organism evidence="7 8">
    <name type="scientific">Bacteroides xylanisolvens</name>
    <dbReference type="NCBI Taxonomy" id="371601"/>
    <lineage>
        <taxon>Bacteria</taxon>
        <taxon>Pseudomonadati</taxon>
        <taxon>Bacteroidota</taxon>
        <taxon>Bacteroidia</taxon>
        <taxon>Bacteroidales</taxon>
        <taxon>Bacteroidaceae</taxon>
        <taxon>Bacteroides</taxon>
    </lineage>
</organism>
<dbReference type="NCBIfam" id="NF045572">
    <property type="entry name" value="Hepsulflyase_bctds"/>
    <property type="match status" value="1"/>
</dbReference>
<sequence>MKNIFICLFAMFFLSNCTDDKDELIIGEPNNDKENILPDEGEGIEKKLFEVINLDYKGLEKVKQYYEAGNYQLAANALLDYYRMRTDVVNPNVTLLGTTASAVELNIANQALDYRFYVRNFPETRGETDGVRDESKDIYYSFKNSDGTINWDLKVDGITDNEFKYQRHRHQWMVPQAKAYYMTKNEKYILSWKEVFTDWMKNYPCPEVIKDEYFPWSGLQIAERVSSQADLMTYYIHSANFTPEWLSIFLTQYVDQVESIRKLYKPEGNILVTQLYSLTLAGVLFPELKKAEEWVEEGTRKLNEQIKEQFNPDGIQNELDPSYHVGAISDFYNAYEVVKENNKAHYFSADYMPSLRKATEFVMDLVYPNYSVENFNDTRSGRMQKSMLIKNFTRYAQMFPDNEGMKWMATQGKEGKKPTYTLKAYEYSGYYMLRNGWDQDPSKVSMFILKNNYNPANAEGKTKWHCQADNNTFSLFHKGRNFFPDAGVYAYSGDPQRNVYEQTAWHNTITIFENNIDQMLGKFIYKGTDGNTNYIVTENAAYIQKETPKSDVLNHRRSVFHVNHNDIDNGFFVLVDELYGPEKGQKYNLNFNLCEGTKDGNVVVDNDQANNILGAHTVFQDGNNIVIRTYSENVDTKTALTAKVSNISNDHGVVSYKDRLRYLITLRKGKAETATRAITVIYPTSNPTGTTINAEFTDGGYTGKAVAIKVTVNGTPYELSYTIPENNN</sequence>